<gene>
    <name evidence="2" type="ORF">OLEA9_A026971</name>
</gene>
<comment type="caution">
    <text evidence="2">The sequence shown here is derived from an EMBL/GenBank/DDBJ whole genome shotgun (WGS) entry which is preliminary data.</text>
</comment>
<dbReference type="Gramene" id="OE9A026971T1">
    <property type="protein sequence ID" value="OE9A026971C1"/>
    <property type="gene ID" value="OE9A026971"/>
</dbReference>
<keyword evidence="1" id="KW-1133">Transmembrane helix</keyword>
<dbReference type="PANTHER" id="PTHR47929">
    <property type="entry name" value="DYW_DEAMINASE DOMAIN-CONTAINING PROTEIN"/>
    <property type="match status" value="1"/>
</dbReference>
<organism evidence="2 3">
    <name type="scientific">Olea europaea subsp. europaea</name>
    <dbReference type="NCBI Taxonomy" id="158383"/>
    <lineage>
        <taxon>Eukaryota</taxon>
        <taxon>Viridiplantae</taxon>
        <taxon>Streptophyta</taxon>
        <taxon>Embryophyta</taxon>
        <taxon>Tracheophyta</taxon>
        <taxon>Spermatophyta</taxon>
        <taxon>Magnoliopsida</taxon>
        <taxon>eudicotyledons</taxon>
        <taxon>Gunneridae</taxon>
        <taxon>Pentapetalae</taxon>
        <taxon>asterids</taxon>
        <taxon>lamiids</taxon>
        <taxon>Lamiales</taxon>
        <taxon>Oleaceae</taxon>
        <taxon>Oleeae</taxon>
        <taxon>Olea</taxon>
    </lineage>
</organism>
<accession>A0A8S0SD54</accession>
<dbReference type="PANTHER" id="PTHR47929:SF157">
    <property type="entry name" value="PENTACOTRIPEPTIDE-REPEAT REGION OF PRORP DOMAIN-CONTAINING PROTEIN"/>
    <property type="match status" value="1"/>
</dbReference>
<evidence type="ECO:0000313" key="2">
    <source>
        <dbReference type="EMBL" id="CAA2989873.1"/>
    </source>
</evidence>
<keyword evidence="1" id="KW-0472">Membrane</keyword>
<keyword evidence="3" id="KW-1185">Reference proteome</keyword>
<name>A0A8S0SD54_OLEEU</name>
<dbReference type="Proteomes" id="UP000594638">
    <property type="component" value="Unassembled WGS sequence"/>
</dbReference>
<feature type="transmembrane region" description="Helical" evidence="1">
    <location>
        <begin position="47"/>
        <end position="69"/>
    </location>
</feature>
<evidence type="ECO:0000313" key="3">
    <source>
        <dbReference type="Proteomes" id="UP000594638"/>
    </source>
</evidence>
<dbReference type="EMBL" id="CACTIH010004161">
    <property type="protein sequence ID" value="CAA2989873.1"/>
    <property type="molecule type" value="Genomic_DNA"/>
</dbReference>
<evidence type="ECO:0000256" key="1">
    <source>
        <dbReference type="SAM" id="Phobius"/>
    </source>
</evidence>
<sequence>MRDGLVEGNEYTFMSVVTACEKLGASHQGKAFIDAYLIFDEFSIIDLVSWTAMIIVTLVSVLSACNSTLGASVHNLGTKIGLDDASVTPSSGHDVIAWNSITSGYAQSGFANEALKLNEISYIQHDSTAM</sequence>
<protein>
    <submittedName>
        <fullName evidence="2">Uncharacterized protein</fullName>
    </submittedName>
</protein>
<proteinExistence type="predicted"/>
<dbReference type="AlphaFoldDB" id="A0A8S0SD54"/>
<keyword evidence="1" id="KW-0812">Transmembrane</keyword>
<reference evidence="2 3" key="1">
    <citation type="submission" date="2019-12" db="EMBL/GenBank/DDBJ databases">
        <authorList>
            <person name="Alioto T."/>
            <person name="Alioto T."/>
            <person name="Gomez Garrido J."/>
        </authorList>
    </citation>
    <scope>NUCLEOTIDE SEQUENCE [LARGE SCALE GENOMIC DNA]</scope>
</reference>
<feature type="non-terminal residue" evidence="2">
    <location>
        <position position="130"/>
    </location>
</feature>